<dbReference type="InterPro" id="IPR002942">
    <property type="entry name" value="S4_RNA-bd"/>
</dbReference>
<dbReference type="SUPFAM" id="SSF53335">
    <property type="entry name" value="S-adenosyl-L-methionine-dependent methyltransferases"/>
    <property type="match status" value="1"/>
</dbReference>
<evidence type="ECO:0000256" key="3">
    <source>
        <dbReference type="PROSITE-ProRule" id="PRU00182"/>
    </source>
</evidence>
<dbReference type="PANTHER" id="PTHR32319">
    <property type="entry name" value="BACTERIAL HEMOLYSIN-LIKE PROTEIN"/>
    <property type="match status" value="1"/>
</dbReference>
<dbReference type="SUPFAM" id="SSF55174">
    <property type="entry name" value="Alpha-L RNA-binding motif"/>
    <property type="match status" value="1"/>
</dbReference>
<keyword evidence="6" id="KW-1185">Reference proteome</keyword>
<dbReference type="PROSITE" id="PS50889">
    <property type="entry name" value="S4"/>
    <property type="match status" value="1"/>
</dbReference>
<dbReference type="InterPro" id="IPR029063">
    <property type="entry name" value="SAM-dependent_MTases_sf"/>
</dbReference>
<dbReference type="InterPro" id="IPR036986">
    <property type="entry name" value="S4_RNA-bd_sf"/>
</dbReference>
<dbReference type="GO" id="GO:0032259">
    <property type="term" value="P:methylation"/>
    <property type="evidence" value="ECO:0007669"/>
    <property type="project" value="UniProtKB-KW"/>
</dbReference>
<dbReference type="Pfam" id="PF01479">
    <property type="entry name" value="S4"/>
    <property type="match status" value="1"/>
</dbReference>
<comment type="similarity">
    <text evidence="2">Belongs to the TlyA family.</text>
</comment>
<dbReference type="NCBIfam" id="TIGR00478">
    <property type="entry name" value="tly"/>
    <property type="match status" value="1"/>
</dbReference>
<dbReference type="Proteomes" id="UP000318297">
    <property type="component" value="Unassembled WGS sequence"/>
</dbReference>
<dbReference type="AlphaFoldDB" id="A0A561EA43"/>
<evidence type="ECO:0000256" key="2">
    <source>
        <dbReference type="ARBA" id="ARBA00029460"/>
    </source>
</evidence>
<keyword evidence="5" id="KW-0489">Methyltransferase</keyword>
<dbReference type="Pfam" id="PF01728">
    <property type="entry name" value="FtsJ"/>
    <property type="match status" value="1"/>
</dbReference>
<protein>
    <submittedName>
        <fullName evidence="5">23S rRNA (Cytidine1920-2'-O)/16S rRNA (Cytidine1409-2'-O)-methyltransferase</fullName>
    </submittedName>
</protein>
<evidence type="ECO:0000259" key="4">
    <source>
        <dbReference type="SMART" id="SM00363"/>
    </source>
</evidence>
<dbReference type="CDD" id="cd02440">
    <property type="entry name" value="AdoMet_MTases"/>
    <property type="match status" value="1"/>
</dbReference>
<dbReference type="PANTHER" id="PTHR32319:SF0">
    <property type="entry name" value="BACTERIAL HEMOLYSIN-LIKE PROTEIN"/>
    <property type="match status" value="1"/>
</dbReference>
<proteinExistence type="inferred from homology"/>
<dbReference type="CDD" id="cd00165">
    <property type="entry name" value="S4"/>
    <property type="match status" value="1"/>
</dbReference>
<feature type="domain" description="RNA-binding S4" evidence="4">
    <location>
        <begin position="21"/>
        <end position="83"/>
    </location>
</feature>
<comment type="caution">
    <text evidence="5">The sequence shown here is derived from an EMBL/GenBank/DDBJ whole genome shotgun (WGS) entry which is preliminary data.</text>
</comment>
<evidence type="ECO:0000313" key="5">
    <source>
        <dbReference type="EMBL" id="TWE12482.1"/>
    </source>
</evidence>
<dbReference type="InterPro" id="IPR004538">
    <property type="entry name" value="Hemolysin_A/TlyA"/>
</dbReference>
<reference evidence="5 6" key="1">
    <citation type="submission" date="2019-06" db="EMBL/GenBank/DDBJ databases">
        <title>Sequencing the genomes of 1000 actinobacteria strains.</title>
        <authorList>
            <person name="Klenk H.-P."/>
        </authorList>
    </citation>
    <scope>NUCLEOTIDE SEQUENCE [LARGE SCALE GENOMIC DNA]</scope>
    <source>
        <strain evidence="5 6">DSM 19560</strain>
    </source>
</reference>
<dbReference type="GO" id="GO:0003723">
    <property type="term" value="F:RNA binding"/>
    <property type="evidence" value="ECO:0007669"/>
    <property type="project" value="UniProtKB-KW"/>
</dbReference>
<dbReference type="GO" id="GO:0008168">
    <property type="term" value="F:methyltransferase activity"/>
    <property type="evidence" value="ECO:0007669"/>
    <property type="project" value="UniProtKB-KW"/>
</dbReference>
<organism evidence="5 6">
    <name type="scientific">Rudaeicoccus suwonensis</name>
    <dbReference type="NCBI Taxonomy" id="657409"/>
    <lineage>
        <taxon>Bacteria</taxon>
        <taxon>Bacillati</taxon>
        <taxon>Actinomycetota</taxon>
        <taxon>Actinomycetes</taxon>
        <taxon>Micrococcales</taxon>
        <taxon>Dermacoccaceae</taxon>
        <taxon>Rudaeicoccus</taxon>
    </lineage>
</organism>
<dbReference type="Gene3D" id="3.40.50.150">
    <property type="entry name" value="Vaccinia Virus protein VP39"/>
    <property type="match status" value="1"/>
</dbReference>
<keyword evidence="5" id="KW-0808">Transferase</keyword>
<name>A0A561EA43_9MICO</name>
<dbReference type="SMART" id="SM00363">
    <property type="entry name" value="S4"/>
    <property type="match status" value="1"/>
</dbReference>
<dbReference type="InterPro" id="IPR047048">
    <property type="entry name" value="TlyA"/>
</dbReference>
<dbReference type="PIRSF" id="PIRSF005578">
    <property type="entry name" value="TlyA"/>
    <property type="match status" value="1"/>
</dbReference>
<sequence length="283" mass="29821">MSRRFIGNCSSGCPISPADRMRADQGLVSRGLARSRAVARELIDAGQVRLDGAVVTKAAQQVDPAALTVDGEQDPWVGRAAYKLLAALQAFPVMIEGKRCVDVGASTGGFTQVLLHHGASQVVALDVGHGQLVEELRQDPRVVDLPGTNIRDVTADSIGGTAPVVVADLSFISLTLVLPQLADLVSDAGDLVTLVKPQFEVGRERLARTGVVTSVTERRRALVTVLNAVADAHLHVHGLAASPISGGTGNHEYLLWARPIAEGKMNDVQISTTITQVLAQEPA</sequence>
<keyword evidence="1 3" id="KW-0694">RNA-binding</keyword>
<evidence type="ECO:0000313" key="6">
    <source>
        <dbReference type="Proteomes" id="UP000318297"/>
    </source>
</evidence>
<evidence type="ECO:0000256" key="1">
    <source>
        <dbReference type="ARBA" id="ARBA00022884"/>
    </source>
</evidence>
<dbReference type="Gene3D" id="3.10.290.10">
    <property type="entry name" value="RNA-binding S4 domain"/>
    <property type="match status" value="1"/>
</dbReference>
<dbReference type="InterPro" id="IPR002877">
    <property type="entry name" value="RNA_MeTrfase_FtsJ_dom"/>
</dbReference>
<accession>A0A561EA43</accession>
<dbReference type="EMBL" id="VIVQ01000001">
    <property type="protein sequence ID" value="TWE12482.1"/>
    <property type="molecule type" value="Genomic_DNA"/>
</dbReference>
<dbReference type="RefSeq" id="WP_246104488.1">
    <property type="nucleotide sequence ID" value="NZ_VIVQ01000001.1"/>
</dbReference>
<gene>
    <name evidence="5" type="ORF">BKA23_1294</name>
</gene>